<dbReference type="PANTHER" id="PTHR21266">
    <property type="entry name" value="IRON-SULFUR DOMAIN CONTAINING PROTEIN"/>
    <property type="match status" value="1"/>
</dbReference>
<feature type="domain" description="Rieske" evidence="6">
    <location>
        <begin position="15"/>
        <end position="120"/>
    </location>
</feature>
<keyword evidence="8" id="KW-1185">Reference proteome</keyword>
<gene>
    <name evidence="7" type="ORF">DB32_003433</name>
</gene>
<reference evidence="7 8" key="1">
    <citation type="submission" date="2015-03" db="EMBL/GenBank/DDBJ databases">
        <title>Genome assembly of Sandaracinus amylolyticus DSM 53668.</title>
        <authorList>
            <person name="Sharma G."/>
            <person name="Subramanian S."/>
        </authorList>
    </citation>
    <scope>NUCLEOTIDE SEQUENCE [LARGE SCALE GENOMIC DNA]</scope>
    <source>
        <strain evidence="7 8">DSM 53668</strain>
    </source>
</reference>
<evidence type="ECO:0000256" key="5">
    <source>
        <dbReference type="ARBA" id="ARBA00023014"/>
    </source>
</evidence>
<keyword evidence="1" id="KW-0001">2Fe-2S</keyword>
<evidence type="ECO:0000313" key="7">
    <source>
        <dbReference type="EMBL" id="AKF06284.1"/>
    </source>
</evidence>
<accession>A0A0F6SF41</accession>
<evidence type="ECO:0000256" key="4">
    <source>
        <dbReference type="ARBA" id="ARBA00023004"/>
    </source>
</evidence>
<dbReference type="OrthoDB" id="9790995at2"/>
<dbReference type="Gene3D" id="3.90.380.10">
    <property type="entry name" value="Naphthalene 1,2-dioxygenase Alpha Subunit, Chain A, domain 1"/>
    <property type="match status" value="1"/>
</dbReference>
<organism evidence="7 8">
    <name type="scientific">Sandaracinus amylolyticus</name>
    <dbReference type="NCBI Taxonomy" id="927083"/>
    <lineage>
        <taxon>Bacteria</taxon>
        <taxon>Pseudomonadati</taxon>
        <taxon>Myxococcota</taxon>
        <taxon>Polyangia</taxon>
        <taxon>Polyangiales</taxon>
        <taxon>Sandaracinaceae</taxon>
        <taxon>Sandaracinus</taxon>
    </lineage>
</organism>
<dbReference type="SUPFAM" id="SSF55961">
    <property type="entry name" value="Bet v1-like"/>
    <property type="match status" value="1"/>
</dbReference>
<evidence type="ECO:0000256" key="1">
    <source>
        <dbReference type="ARBA" id="ARBA00022714"/>
    </source>
</evidence>
<keyword evidence="4" id="KW-0408">Iron</keyword>
<dbReference type="InterPro" id="IPR036922">
    <property type="entry name" value="Rieske_2Fe-2S_sf"/>
</dbReference>
<dbReference type="Pfam" id="PF00355">
    <property type="entry name" value="Rieske"/>
    <property type="match status" value="1"/>
</dbReference>
<dbReference type="InterPro" id="IPR017941">
    <property type="entry name" value="Rieske_2Fe-2S"/>
</dbReference>
<name>A0A0F6SF41_9BACT</name>
<keyword evidence="2" id="KW-0479">Metal-binding</keyword>
<evidence type="ECO:0000256" key="2">
    <source>
        <dbReference type="ARBA" id="ARBA00022723"/>
    </source>
</evidence>
<dbReference type="GO" id="GO:0046872">
    <property type="term" value="F:metal ion binding"/>
    <property type="evidence" value="ECO:0007669"/>
    <property type="project" value="UniProtKB-KW"/>
</dbReference>
<dbReference type="PROSITE" id="PS51296">
    <property type="entry name" value="RIESKE"/>
    <property type="match status" value="1"/>
</dbReference>
<dbReference type="Proteomes" id="UP000034883">
    <property type="component" value="Chromosome"/>
</dbReference>
<keyword evidence="7" id="KW-0223">Dioxygenase</keyword>
<sequence>MTSMRARAGRLRDHWYVAARSDEVTTKKPHGSVILEEPLVLFRTSKGRVVALEDRCAHRNAKLSEGDVFDDRLGCPYHGWTYDCEGRLVNVPSEGPRSLPVLECSVPRFHVLERYGLVWVWMGHGAPDGAPFVIPHFDAEGRSDEEGWGGYWMTTDFANGVTNLVENFMDVPHTVFVHKGWFRRTANKKIKTQVERTKDSVLVTYDQPSDSIGFTGRILNPSGAPMVHTDKFYMPNVTRVDYDFGGERGFVITSTCTPRGPFDTRVYTRISYQLGRWNRLARHLLPPYTREVIRQDVVIMRNQGDNLQRYGGAPRFLSTAADVLHQHIEALRDHATRGEDAPEPRVDVIEMWI</sequence>
<dbReference type="InterPro" id="IPR050584">
    <property type="entry name" value="Cholesterol_7-desaturase"/>
</dbReference>
<keyword evidence="5" id="KW-0411">Iron-sulfur</keyword>
<dbReference type="EMBL" id="CP011125">
    <property type="protein sequence ID" value="AKF06284.1"/>
    <property type="molecule type" value="Genomic_DNA"/>
</dbReference>
<dbReference type="AlphaFoldDB" id="A0A0F6SF41"/>
<dbReference type="GO" id="GO:0051213">
    <property type="term" value="F:dioxygenase activity"/>
    <property type="evidence" value="ECO:0007669"/>
    <property type="project" value="UniProtKB-KW"/>
</dbReference>
<evidence type="ECO:0000256" key="3">
    <source>
        <dbReference type="ARBA" id="ARBA00023002"/>
    </source>
</evidence>
<dbReference type="Pfam" id="PF19112">
    <property type="entry name" value="VanA_C"/>
    <property type="match status" value="1"/>
</dbReference>
<keyword evidence="3" id="KW-0560">Oxidoreductase</keyword>
<dbReference type="KEGG" id="samy:DB32_003433"/>
<protein>
    <submittedName>
        <fullName evidence="7">Phenylpropionate dioxygenase</fullName>
    </submittedName>
</protein>
<dbReference type="SUPFAM" id="SSF50022">
    <property type="entry name" value="ISP domain"/>
    <property type="match status" value="1"/>
</dbReference>
<evidence type="ECO:0000259" key="6">
    <source>
        <dbReference type="PROSITE" id="PS51296"/>
    </source>
</evidence>
<dbReference type="InterPro" id="IPR044043">
    <property type="entry name" value="VanA_C_cat"/>
</dbReference>
<dbReference type="STRING" id="927083.DB32_003433"/>
<dbReference type="GO" id="GO:0051537">
    <property type="term" value="F:2 iron, 2 sulfur cluster binding"/>
    <property type="evidence" value="ECO:0007669"/>
    <property type="project" value="UniProtKB-KW"/>
</dbReference>
<dbReference type="Gene3D" id="2.102.10.10">
    <property type="entry name" value="Rieske [2Fe-2S] iron-sulphur domain"/>
    <property type="match status" value="1"/>
</dbReference>
<proteinExistence type="predicted"/>
<evidence type="ECO:0000313" key="8">
    <source>
        <dbReference type="Proteomes" id="UP000034883"/>
    </source>
</evidence>
<dbReference type="PANTHER" id="PTHR21266:SF60">
    <property type="entry name" value="3-KETOSTEROID-9-ALPHA-MONOOXYGENASE, OXYGENASE COMPONENT"/>
    <property type="match status" value="1"/>
</dbReference>
<dbReference type="RefSeq" id="WP_053233476.1">
    <property type="nucleotide sequence ID" value="NZ_CP011125.1"/>
</dbReference>